<evidence type="ECO:0000256" key="8">
    <source>
        <dbReference type="ARBA" id="ARBA00022777"/>
    </source>
</evidence>
<dbReference type="InterPro" id="IPR057570">
    <property type="entry name" value="NOL9_C"/>
</dbReference>
<keyword evidence="6" id="KW-0808">Transferase</keyword>
<keyword evidence="10" id="KW-0539">Nucleus</keyword>
<evidence type="ECO:0000256" key="2">
    <source>
        <dbReference type="ARBA" id="ARBA00011003"/>
    </source>
</evidence>
<dbReference type="STRING" id="684364.F4NVK9"/>
<name>F4NVK9_BATDJ</name>
<dbReference type="SUPFAM" id="SSF52540">
    <property type="entry name" value="P-loop containing nucleoside triphosphate hydrolases"/>
    <property type="match status" value="1"/>
</dbReference>
<dbReference type="GO" id="GO:0005730">
    <property type="term" value="C:nucleolus"/>
    <property type="evidence" value="ECO:0007669"/>
    <property type="project" value="UniProtKB-SubCell"/>
</dbReference>
<dbReference type="InParanoid" id="F4NVK9"/>
<keyword evidence="8" id="KW-0418">Kinase</keyword>
<comment type="subcellular location">
    <subcellularLocation>
        <location evidence="1">Nucleus</location>
        <location evidence="1">Nucleolus</location>
    </subcellularLocation>
</comment>
<dbReference type="Pfam" id="PF16575">
    <property type="entry name" value="CLP1_P"/>
    <property type="match status" value="1"/>
</dbReference>
<feature type="domain" description="NOL9 C-terminal" evidence="12">
    <location>
        <begin position="404"/>
        <end position="512"/>
    </location>
</feature>
<organism evidence="13 14">
    <name type="scientific">Batrachochytrium dendrobatidis (strain JAM81 / FGSC 10211)</name>
    <name type="common">Frog chytrid fungus</name>
    <dbReference type="NCBI Taxonomy" id="684364"/>
    <lineage>
        <taxon>Eukaryota</taxon>
        <taxon>Fungi</taxon>
        <taxon>Fungi incertae sedis</taxon>
        <taxon>Chytridiomycota</taxon>
        <taxon>Chytridiomycota incertae sedis</taxon>
        <taxon>Chytridiomycetes</taxon>
        <taxon>Rhizophydiales</taxon>
        <taxon>Rhizophydiales incertae sedis</taxon>
        <taxon>Batrachochytrium</taxon>
    </lineage>
</organism>
<comment type="similarity">
    <text evidence="2">Belongs to the Clp1 family. NOL9/GRC3 subfamily.</text>
</comment>
<keyword evidence="5" id="KW-0698">rRNA processing</keyword>
<protein>
    <recommendedName>
        <fullName evidence="4">Polynucleotide 5'-hydroxyl-kinase GRC3</fullName>
    </recommendedName>
    <alternativeName>
        <fullName evidence="3">Polynucleotide 5'-hydroxyl-kinase grc3</fullName>
    </alternativeName>
</protein>
<evidence type="ECO:0000256" key="10">
    <source>
        <dbReference type="ARBA" id="ARBA00023242"/>
    </source>
</evidence>
<dbReference type="AlphaFoldDB" id="F4NVK9"/>
<dbReference type="PANTHER" id="PTHR12755">
    <property type="entry name" value="CLEAVAGE/POLYADENYLATION FACTOR IA SUBUNIT CLP1P"/>
    <property type="match status" value="1"/>
</dbReference>
<dbReference type="GeneID" id="18242064"/>
<evidence type="ECO:0000259" key="12">
    <source>
        <dbReference type="Pfam" id="PF25467"/>
    </source>
</evidence>
<dbReference type="InterPro" id="IPR032319">
    <property type="entry name" value="CLP1_P"/>
</dbReference>
<dbReference type="GO" id="GO:0005524">
    <property type="term" value="F:ATP binding"/>
    <property type="evidence" value="ECO:0007669"/>
    <property type="project" value="UniProtKB-KW"/>
</dbReference>
<dbReference type="HOGENOM" id="CLU_021128_2_0_1"/>
<dbReference type="OrthoDB" id="2405412at2759"/>
<keyword evidence="14" id="KW-1185">Reference proteome</keyword>
<evidence type="ECO:0000256" key="7">
    <source>
        <dbReference type="ARBA" id="ARBA00022741"/>
    </source>
</evidence>
<dbReference type="PANTHER" id="PTHR12755:SF3">
    <property type="entry name" value="POLYNUCLEOTIDE 5'-HYDROXYL-KINASE NOL9"/>
    <property type="match status" value="1"/>
</dbReference>
<dbReference type="FunCoup" id="F4NVK9">
    <property type="interactions" value="218"/>
</dbReference>
<dbReference type="Proteomes" id="UP000007241">
    <property type="component" value="Unassembled WGS sequence"/>
</dbReference>
<dbReference type="GO" id="GO:0000448">
    <property type="term" value="P:cleavage in ITS2 between 5.8S rRNA and LSU-rRNA of tricistronic rRNA transcript (SSU-rRNA, 5.8S rRNA, LSU-rRNA)"/>
    <property type="evidence" value="ECO:0000318"/>
    <property type="project" value="GO_Central"/>
</dbReference>
<dbReference type="OMA" id="EHVWKVR"/>
<evidence type="ECO:0000256" key="6">
    <source>
        <dbReference type="ARBA" id="ARBA00022679"/>
    </source>
</evidence>
<feature type="domain" description="Clp1 P-loop" evidence="11">
    <location>
        <begin position="188"/>
        <end position="333"/>
    </location>
</feature>
<keyword evidence="7" id="KW-0547">Nucleotide-binding</keyword>
<dbReference type="EMBL" id="GL882879">
    <property type="protein sequence ID" value="EGF84106.1"/>
    <property type="molecule type" value="Genomic_DNA"/>
</dbReference>
<gene>
    <name evidence="13" type="ORF">BATDEDRAFT_85431</name>
</gene>
<sequence length="569" mass="64084">MSKRASPTGNPFSVLRSCRVFGYTMHGPFKWDTINTSKPVHPIFVKVFSPASSSRLQIENVSLEYLNLQTTHLTDSGHASTADKELNMHVEIMRLVKTIPNKQRQSISCIVAMQRSKTNIEKIERYLPIFQNLFDDGVPKKSNNVFSIPDESTLKSVDALIIPDTWALTASSLLVNSFTHNSNICAVGPKNSGKSTFTRYLINRFLERHPEVAYMDCDPGQPGCTPNGMVSLHVINSPLLGPAFTTQRDSYRSFFIGSTAPKDDPDFFSACVLELVNVWQTELIKMPLIVNTNGWIKGTGYDLLAHFLRYLLPTDIVHLSLASQADSTTEIDFKSIFPVQHSFDIWKIKPAPSDALSKIKLNASDQRVLTTISYFMRHATLFKNQNTQIEVKYKWDLDTPLTSRIPYSVPWNHVRIKFFSEDISFSQALYALNGTVVGLLVDQTKYQTTLTEQCTSNETYLQIVPTQSLLHPHNHHCIGLGIIRSIDPRQKQFYIVSPLPLHHLNKVNLIVRSAGLDLPVCLITDGYQNSRKHLPYTTYIPAEGVGAVAIRNRHLQRRGLVNAQQRSGS</sequence>
<accession>F4NVK9</accession>
<proteinExistence type="inferred from homology"/>
<evidence type="ECO:0000256" key="4">
    <source>
        <dbReference type="ARBA" id="ARBA00019824"/>
    </source>
</evidence>
<reference evidence="13 14" key="1">
    <citation type="submission" date="2009-12" db="EMBL/GenBank/DDBJ databases">
        <title>The draft genome of Batrachochytrium dendrobatidis.</title>
        <authorList>
            <consortium name="US DOE Joint Genome Institute (JGI-PGF)"/>
            <person name="Kuo A."/>
            <person name="Salamov A."/>
            <person name="Schmutz J."/>
            <person name="Lucas S."/>
            <person name="Pitluck S."/>
            <person name="Rosenblum E."/>
            <person name="Stajich J."/>
            <person name="Eisen M."/>
            <person name="Grigoriev I.V."/>
        </authorList>
    </citation>
    <scope>NUCLEOTIDE SEQUENCE [LARGE SCALE GENOMIC DNA]</scope>
    <source>
        <strain evidence="14">JAM81 / FGSC 10211</strain>
    </source>
</reference>
<dbReference type="InterPro" id="IPR045116">
    <property type="entry name" value="Clp1/Grc3"/>
</dbReference>
<dbReference type="Pfam" id="PF25467">
    <property type="entry name" value="NOL9_C"/>
    <property type="match status" value="1"/>
</dbReference>
<evidence type="ECO:0000256" key="9">
    <source>
        <dbReference type="ARBA" id="ARBA00022840"/>
    </source>
</evidence>
<evidence type="ECO:0000313" key="13">
    <source>
        <dbReference type="EMBL" id="EGF84106.1"/>
    </source>
</evidence>
<dbReference type="RefSeq" id="XP_006676334.1">
    <property type="nucleotide sequence ID" value="XM_006676271.1"/>
</dbReference>
<evidence type="ECO:0000256" key="5">
    <source>
        <dbReference type="ARBA" id="ARBA00022552"/>
    </source>
</evidence>
<evidence type="ECO:0000259" key="11">
    <source>
        <dbReference type="Pfam" id="PF16575"/>
    </source>
</evidence>
<evidence type="ECO:0000256" key="3">
    <source>
        <dbReference type="ARBA" id="ARBA00018706"/>
    </source>
</evidence>
<evidence type="ECO:0000313" key="14">
    <source>
        <dbReference type="Proteomes" id="UP000007241"/>
    </source>
</evidence>
<dbReference type="InterPro" id="IPR027417">
    <property type="entry name" value="P-loop_NTPase"/>
</dbReference>
<keyword evidence="9" id="KW-0067">ATP-binding</keyword>
<dbReference type="GO" id="GO:0051731">
    <property type="term" value="F:polynucleotide 5'-hydroxyl-kinase activity"/>
    <property type="evidence" value="ECO:0000318"/>
    <property type="project" value="GO_Central"/>
</dbReference>
<dbReference type="GO" id="GO:0005634">
    <property type="term" value="C:nucleus"/>
    <property type="evidence" value="ECO:0000318"/>
    <property type="project" value="GO_Central"/>
</dbReference>
<evidence type="ECO:0000256" key="1">
    <source>
        <dbReference type="ARBA" id="ARBA00004604"/>
    </source>
</evidence>
<dbReference type="Gene3D" id="3.40.50.300">
    <property type="entry name" value="P-loop containing nucleotide triphosphate hydrolases"/>
    <property type="match status" value="1"/>
</dbReference>